<dbReference type="InterPro" id="IPR008928">
    <property type="entry name" value="6-hairpin_glycosidase_sf"/>
</dbReference>
<sequence length="373" mass="43242">MKKRKILIVLALIIFIILGVGINFSMEYLKPIKVEPVLSKEVYTNEEEILLKFLQNNLMDSEGGVYTNLKDKENEGDITKGHSILSESQGILLMYYLYSGDEENFERIFNYIKNKMILDNNLISWRIENGEPSKVSATIDDLRIAKALILASKEFNNFKYRYYGVNISQGIYENLVHNENLIDFKDEFGKSKESTLCYLDLPAIKLLSQIDNKWRKIYDNSLKIINGGLISEDLPLYRKKYNTNDKLYDNEEVDSLLSMLVILNKSEAGEDVSKSIEWIKNQLKEKGYISSLYNIETGEESKIESTSIYSNIVEIAKVIGDRELYELAFNKMKIFQVNNKDSKIYGAFGDEKSEMVYSYDNLNSLLSFRRNWK</sequence>
<dbReference type="EMBL" id="CP099799">
    <property type="protein sequence ID" value="USR99911.1"/>
    <property type="molecule type" value="Genomic_DNA"/>
</dbReference>
<accession>A0A9N7JK64</accession>
<evidence type="ECO:0000313" key="7">
    <source>
        <dbReference type="Proteomes" id="UP001055437"/>
    </source>
</evidence>
<protein>
    <submittedName>
        <fullName evidence="4 5">Glycosyl hydrolase</fullName>
    </submittedName>
</protein>
<reference evidence="4 6" key="1">
    <citation type="submission" date="2017-09" db="EMBL/GenBank/DDBJ databases">
        <authorList>
            <person name="Thomas P."/>
            <person name="Seyboldt C."/>
        </authorList>
    </citation>
    <scope>NUCLEOTIDE SEQUENCE [LARGE SCALE GENOMIC DNA]</scope>
    <source>
        <strain evidence="4 6">DSM 7534</strain>
    </source>
</reference>
<evidence type="ECO:0000256" key="3">
    <source>
        <dbReference type="ARBA" id="ARBA00023295"/>
    </source>
</evidence>
<gene>
    <name evidence="4" type="ORF">CP523_02100</name>
    <name evidence="5" type="ORF">NH397_10420</name>
</gene>
<dbReference type="RefSeq" id="WP_120140458.1">
    <property type="nucleotide sequence ID" value="NZ_CP023671.1"/>
</dbReference>
<evidence type="ECO:0000313" key="4">
    <source>
        <dbReference type="EMBL" id="AYE33337.1"/>
    </source>
</evidence>
<dbReference type="InterPro" id="IPR012341">
    <property type="entry name" value="6hp_glycosidase-like_sf"/>
</dbReference>
<evidence type="ECO:0000313" key="5">
    <source>
        <dbReference type="EMBL" id="USR99911.1"/>
    </source>
</evidence>
<organism evidence="4 6">
    <name type="scientific">Clostridium septicum</name>
    <dbReference type="NCBI Taxonomy" id="1504"/>
    <lineage>
        <taxon>Bacteria</taxon>
        <taxon>Bacillati</taxon>
        <taxon>Bacillota</taxon>
        <taxon>Clostridia</taxon>
        <taxon>Eubacteriales</taxon>
        <taxon>Clostridiaceae</taxon>
        <taxon>Clostridium</taxon>
    </lineage>
</organism>
<proteinExistence type="inferred from homology"/>
<name>A0A9N7JK64_CLOSE</name>
<dbReference type="Proteomes" id="UP001055437">
    <property type="component" value="Chromosome"/>
</dbReference>
<keyword evidence="3" id="KW-0326">Glycosidase</keyword>
<evidence type="ECO:0000313" key="6">
    <source>
        <dbReference type="Proteomes" id="UP000280586"/>
    </source>
</evidence>
<dbReference type="InterPro" id="IPR002037">
    <property type="entry name" value="Glyco_hydro_8"/>
</dbReference>
<dbReference type="KEGG" id="csep:CP523_02100"/>
<dbReference type="SUPFAM" id="SSF48208">
    <property type="entry name" value="Six-hairpin glycosidases"/>
    <property type="match status" value="1"/>
</dbReference>
<dbReference type="Proteomes" id="UP000280586">
    <property type="component" value="Chromosome"/>
</dbReference>
<dbReference type="Pfam" id="PF01270">
    <property type="entry name" value="Glyco_hydro_8"/>
    <property type="match status" value="1"/>
</dbReference>
<dbReference type="GO" id="GO:0004553">
    <property type="term" value="F:hydrolase activity, hydrolyzing O-glycosyl compounds"/>
    <property type="evidence" value="ECO:0007669"/>
    <property type="project" value="InterPro"/>
</dbReference>
<keyword evidence="2 4" id="KW-0378">Hydrolase</keyword>
<evidence type="ECO:0000256" key="1">
    <source>
        <dbReference type="ARBA" id="ARBA00009209"/>
    </source>
</evidence>
<dbReference type="EMBL" id="CP023671">
    <property type="protein sequence ID" value="AYE33337.1"/>
    <property type="molecule type" value="Genomic_DNA"/>
</dbReference>
<comment type="similarity">
    <text evidence="1">Belongs to the glycosyl hydrolase 8 (cellulase D) family.</text>
</comment>
<dbReference type="GO" id="GO:0005975">
    <property type="term" value="P:carbohydrate metabolic process"/>
    <property type="evidence" value="ECO:0007669"/>
    <property type="project" value="InterPro"/>
</dbReference>
<evidence type="ECO:0000256" key="2">
    <source>
        <dbReference type="ARBA" id="ARBA00022801"/>
    </source>
</evidence>
<dbReference type="GeneID" id="303559469"/>
<reference evidence="5" key="2">
    <citation type="submission" date="2022-06" db="EMBL/GenBank/DDBJ databases">
        <authorList>
            <person name="Holder M.E."/>
            <person name="Ajami N.J."/>
            <person name="Petrosino J.F."/>
        </authorList>
    </citation>
    <scope>NUCLEOTIDE SEQUENCE</scope>
    <source>
        <strain evidence="5">RMA 8861</strain>
    </source>
</reference>
<dbReference type="AlphaFoldDB" id="A0A9N7JK64"/>
<dbReference type="Gene3D" id="1.50.10.10">
    <property type="match status" value="1"/>
</dbReference>
<keyword evidence="7" id="KW-1185">Reference proteome</keyword>